<comment type="caution">
    <text evidence="3">The sequence shown here is derived from an EMBL/GenBank/DDBJ whole genome shotgun (WGS) entry which is preliminary data.</text>
</comment>
<dbReference type="InterPro" id="IPR002823">
    <property type="entry name" value="DUF112_TM"/>
</dbReference>
<dbReference type="EMBL" id="PYGA01000019">
    <property type="protein sequence ID" value="PSK91839.1"/>
    <property type="molecule type" value="Genomic_DNA"/>
</dbReference>
<evidence type="ECO:0000259" key="2">
    <source>
        <dbReference type="Pfam" id="PF01970"/>
    </source>
</evidence>
<accession>A0A2P8D3T7</accession>
<evidence type="ECO:0000313" key="3">
    <source>
        <dbReference type="EMBL" id="PSK91839.1"/>
    </source>
</evidence>
<protein>
    <submittedName>
        <fullName evidence="3">Putative tricarboxylic transport membrane protein</fullName>
    </submittedName>
</protein>
<organism evidence="3 4">
    <name type="scientific">Murinocardiopsis flavida</name>
    <dbReference type="NCBI Taxonomy" id="645275"/>
    <lineage>
        <taxon>Bacteria</taxon>
        <taxon>Bacillati</taxon>
        <taxon>Actinomycetota</taxon>
        <taxon>Actinomycetes</taxon>
        <taxon>Streptosporangiales</taxon>
        <taxon>Nocardiopsidaceae</taxon>
        <taxon>Murinocardiopsis</taxon>
    </lineage>
</organism>
<feature type="transmembrane region" description="Helical" evidence="1">
    <location>
        <begin position="169"/>
        <end position="188"/>
    </location>
</feature>
<name>A0A2P8D3T7_9ACTN</name>
<feature type="domain" description="DUF112" evidence="2">
    <location>
        <begin position="20"/>
        <end position="442"/>
    </location>
</feature>
<proteinExistence type="predicted"/>
<feature type="transmembrane region" description="Helical" evidence="1">
    <location>
        <begin position="418"/>
        <end position="447"/>
    </location>
</feature>
<feature type="transmembrane region" description="Helical" evidence="1">
    <location>
        <begin position="47"/>
        <end position="71"/>
    </location>
</feature>
<dbReference type="Pfam" id="PF01970">
    <property type="entry name" value="TctA"/>
    <property type="match status" value="1"/>
</dbReference>
<evidence type="ECO:0000313" key="4">
    <source>
        <dbReference type="Proteomes" id="UP000240542"/>
    </source>
</evidence>
<dbReference type="OrthoDB" id="9781349at2"/>
<feature type="transmembrane region" description="Helical" evidence="1">
    <location>
        <begin position="264"/>
        <end position="284"/>
    </location>
</feature>
<keyword evidence="1" id="KW-0472">Membrane</keyword>
<feature type="transmembrane region" description="Helical" evidence="1">
    <location>
        <begin position="476"/>
        <end position="495"/>
    </location>
</feature>
<keyword evidence="1" id="KW-0812">Transmembrane</keyword>
<feature type="transmembrane region" description="Helical" evidence="1">
    <location>
        <begin position="144"/>
        <end position="163"/>
    </location>
</feature>
<feature type="transmembrane region" description="Helical" evidence="1">
    <location>
        <begin position="106"/>
        <end position="132"/>
    </location>
</feature>
<gene>
    <name evidence="3" type="ORF">CLV63_119120</name>
</gene>
<reference evidence="3 4" key="1">
    <citation type="submission" date="2018-03" db="EMBL/GenBank/DDBJ databases">
        <title>Genomic Encyclopedia of Archaeal and Bacterial Type Strains, Phase II (KMG-II): from individual species to whole genera.</title>
        <authorList>
            <person name="Goeker M."/>
        </authorList>
    </citation>
    <scope>NUCLEOTIDE SEQUENCE [LARGE SCALE GENOMIC DNA]</scope>
    <source>
        <strain evidence="3 4">DSM 45312</strain>
    </source>
</reference>
<keyword evidence="4" id="KW-1185">Reference proteome</keyword>
<dbReference type="PANTHER" id="PTHR35342">
    <property type="entry name" value="TRICARBOXYLIC TRANSPORT PROTEIN"/>
    <property type="match status" value="1"/>
</dbReference>
<dbReference type="RefSeq" id="WP_106585503.1">
    <property type="nucleotide sequence ID" value="NZ_PYGA01000019.1"/>
</dbReference>
<feature type="transmembrane region" description="Helical" evidence="1">
    <location>
        <begin position="359"/>
        <end position="386"/>
    </location>
</feature>
<evidence type="ECO:0000256" key="1">
    <source>
        <dbReference type="SAM" id="Phobius"/>
    </source>
</evidence>
<dbReference type="AlphaFoldDB" id="A0A2P8D3T7"/>
<dbReference type="PANTHER" id="PTHR35342:SF5">
    <property type="entry name" value="TRICARBOXYLIC TRANSPORT PROTEIN"/>
    <property type="match status" value="1"/>
</dbReference>
<dbReference type="Proteomes" id="UP000240542">
    <property type="component" value="Unassembled WGS sequence"/>
</dbReference>
<feature type="transmembrane region" description="Helical" evidence="1">
    <location>
        <begin position="200"/>
        <end position="224"/>
    </location>
</feature>
<sequence length="515" mass="53264">MDVFAHLANGIASVLSPTTLLFLLIGVLVGMFIGAIPGLGPSAGLAILLPLTFGLDATTAIVMLAAVYYGAMYGGTITSVLINTPGDSASVPATLEGYPLARKGRAIPALIIAAVASFVAGTVATVILTVAAPPTARIASSFGPPELFLLVVIGLLTLVVLVGKSWKGGLLSVVLGFAIGTVGIDVSGGEQRYTFGSTELINGVDFIPVAIGLFGLGEILWTIYRGGHRETPAEMDLRARRGAFWPSRQEWREAAKPIARGTPLGFLLGVIPGAGATVASLISYSTEKALSKRPERFGKGAVEGLAGPEAANNSAATGSMVPLLTLGIPGSASTAVLLGGFMMWGLQPGPLLMRDNPEFAWGLIASMYLGNVMLLAMNVFCIPLFAAVTRIRFATLAPLIILLCAFGTFTVNGSIVEVGIMFGCGVLGFCMRLYGLSPAATVIALVLGPIAEETLRQSLLLSGGTFAVFVERTPSLALLGVMAVLVIVPIAIPAAKRALHRRAAEREQEGAPPLT</sequence>
<feature type="transmembrane region" description="Helical" evidence="1">
    <location>
        <begin position="20"/>
        <end position="40"/>
    </location>
</feature>
<feature type="transmembrane region" description="Helical" evidence="1">
    <location>
        <begin position="323"/>
        <end position="347"/>
    </location>
</feature>
<feature type="transmembrane region" description="Helical" evidence="1">
    <location>
        <begin position="393"/>
        <end position="412"/>
    </location>
</feature>
<keyword evidence="1" id="KW-1133">Transmembrane helix</keyword>